<dbReference type="InterPro" id="IPR006102">
    <property type="entry name" value="Ig-like_GH2"/>
</dbReference>
<dbReference type="InterPro" id="IPR017853">
    <property type="entry name" value="GH"/>
</dbReference>
<dbReference type="Pfam" id="PF00703">
    <property type="entry name" value="Glyco_hydro_2"/>
    <property type="match status" value="1"/>
</dbReference>
<evidence type="ECO:0000256" key="2">
    <source>
        <dbReference type="ARBA" id="ARBA00007401"/>
    </source>
</evidence>
<comment type="similarity">
    <text evidence="2">Belongs to the glycosyl hydrolase 2 family.</text>
</comment>
<dbReference type="PANTHER" id="PTHR46323:SF2">
    <property type="entry name" value="BETA-GALACTOSIDASE"/>
    <property type="match status" value="1"/>
</dbReference>
<dbReference type="InterPro" id="IPR006104">
    <property type="entry name" value="Glyco_hydro_2_N"/>
</dbReference>
<dbReference type="SUPFAM" id="SSF49303">
    <property type="entry name" value="beta-Galactosidase/glucuronidase domain"/>
    <property type="match status" value="1"/>
</dbReference>
<dbReference type="GO" id="GO:0005990">
    <property type="term" value="P:lactose catabolic process"/>
    <property type="evidence" value="ECO:0007669"/>
    <property type="project" value="TreeGrafter"/>
</dbReference>
<evidence type="ECO:0000256" key="6">
    <source>
        <dbReference type="SAM" id="SignalP"/>
    </source>
</evidence>
<dbReference type="Pfam" id="PF02837">
    <property type="entry name" value="Glyco_hydro_2_N"/>
    <property type="match status" value="1"/>
</dbReference>
<sequence length="1091" mass="122886">MTHRSVISWCIGLLMMSSAAGASDSMDLSGTWRFALDREDQGLTQGWFRNDLPGEATIELPGSLQERGYGDAPGPDTPWVGTIRHDEWGKPQYAPYRKAENFKMPFWLQPERYYKGAAWYQKAVAIPDTWQGRHISLHLERPHWQTTVWVDGRQVGVADALSVPHVHDLSDVLSPGRHVITVCVDNRMMLDVGVNSHSVSDHTQSNWNGIVGRIALQAAPPVWIEDVQVYPDLETNSARVCLDLGNRTGKSQTGQLRLAITQGGHGVTSVEQDVTVGEYGRKTEMRIPLGSSVKTWDEFHPHLYSLNTQLITETGAHTQDTSFALREVGTEGTRIVLNGCPIFLRGTLECCIFPKTGYPPTDVASWERIIRICKAHGLNHIRFHSWCPPHAAFVAADRLGFYFQVECAAWANYGGGQGIGNGKPVDQWLYDEADRILKAYGNHPSFLLLAHGNEPDGPQQGAVYLRKWVRHYQAKDSRRLVTSGSGWPLIEESDYHVTPTPRIQAWGEQLQSRINSKPPETCTDYRDFVQRYPNQPVVSHEIGQWCVYPNFEEMEKYTGILKARNFEVFHDLLTQKHMADQARDFLMASGKLQTLCYKEDIESALRTPGFGGFQLLDLHDFPGQGTALVGVLDPFWDSKPYVTPEQYRAFSGPIVPLARMKQRIFTSNQILSAEVEISHFGPTDLESAEILWRLLDLEGRTVRHSTWKRGNIMAGGLREIGLIRIPLADLTAPAQYTLEISVGETEARNSWDIWVYPESVETRLPDDILLATELREEVVSALHDGAKVLLVPDARRVRTDVTLGFSSIFWNTAWTGGQAPHTLGILCDPAHPALNAFPTEYHSNWQWWEPLQEAAALEMDHLPRKLRPIVQIVPDWFAPKRLGLIFEARVGRGSLVVCSINILDDLDKRPVVRQLRHSLLRYMRSEKFKPAYEIDIEGVHRLFREPSPMERLGAQVIHVDSFETNYEGSLAIDGNPKTFWHTGWTQGKPGHPHEIQIDLRDRIELEGITCLPRQDGNGNGRIAAYAIYVSDSSQDWGAPVAEGRFTPDVSLKQVRFGKPVQGRYLRLVAKKGFGNDGFASLAELDLLEESH</sequence>
<feature type="domain" description="F5/8 type C" evidence="7">
    <location>
        <begin position="973"/>
        <end position="1089"/>
    </location>
</feature>
<keyword evidence="5" id="KW-0326">Glycosidase</keyword>
<dbReference type="InterPro" id="IPR000421">
    <property type="entry name" value="FA58C"/>
</dbReference>
<reference evidence="8" key="1">
    <citation type="submission" date="2023-05" db="EMBL/GenBank/DDBJ databases">
        <title>Anaerotaeda fermentans gen. nov., sp. nov., a novel anaerobic planctomycete of the new family within the order Sedimentisphaerales isolated from Taman Peninsula, Russia.</title>
        <authorList>
            <person name="Khomyakova M.A."/>
            <person name="Merkel A.Y."/>
            <person name="Slobodkin A.I."/>
        </authorList>
    </citation>
    <scope>NUCLEOTIDE SEQUENCE</scope>
    <source>
        <strain evidence="8">M17dextr</strain>
    </source>
</reference>
<dbReference type="SUPFAM" id="SSF51445">
    <property type="entry name" value="(Trans)glycosidases"/>
    <property type="match status" value="1"/>
</dbReference>
<gene>
    <name evidence="8" type="ORF">QJ522_19855</name>
</gene>
<protein>
    <recommendedName>
        <fullName evidence="3">beta-galactosidase</fullName>
        <ecNumber evidence="3">3.2.1.23</ecNumber>
    </recommendedName>
</protein>
<dbReference type="Gene3D" id="2.60.120.260">
    <property type="entry name" value="Galactose-binding domain-like"/>
    <property type="match status" value="2"/>
</dbReference>
<dbReference type="Gene3D" id="2.60.40.10">
    <property type="entry name" value="Immunoglobulins"/>
    <property type="match status" value="1"/>
</dbReference>
<dbReference type="Proteomes" id="UP001431776">
    <property type="component" value="Unassembled WGS sequence"/>
</dbReference>
<keyword evidence="9" id="KW-1185">Reference proteome</keyword>
<dbReference type="InterPro" id="IPR036156">
    <property type="entry name" value="Beta-gal/glucu_dom_sf"/>
</dbReference>
<dbReference type="EC" id="3.2.1.23" evidence="3"/>
<evidence type="ECO:0000313" key="9">
    <source>
        <dbReference type="Proteomes" id="UP001431776"/>
    </source>
</evidence>
<comment type="caution">
    <text evidence="8">The sequence shown here is derived from an EMBL/GenBank/DDBJ whole genome shotgun (WGS) entry which is preliminary data.</text>
</comment>
<feature type="chain" id="PRO_5043891124" description="beta-galactosidase" evidence="6">
    <location>
        <begin position="23"/>
        <end position="1091"/>
    </location>
</feature>
<accession>A0AAW6U010</accession>
<feature type="signal peptide" evidence="6">
    <location>
        <begin position="1"/>
        <end position="22"/>
    </location>
</feature>
<keyword evidence="6" id="KW-0732">Signal</keyword>
<evidence type="ECO:0000256" key="3">
    <source>
        <dbReference type="ARBA" id="ARBA00012756"/>
    </source>
</evidence>
<dbReference type="SUPFAM" id="SSF49785">
    <property type="entry name" value="Galactose-binding domain-like"/>
    <property type="match status" value="2"/>
</dbReference>
<dbReference type="GO" id="GO:0004565">
    <property type="term" value="F:beta-galactosidase activity"/>
    <property type="evidence" value="ECO:0007669"/>
    <property type="project" value="UniProtKB-EC"/>
</dbReference>
<evidence type="ECO:0000256" key="4">
    <source>
        <dbReference type="ARBA" id="ARBA00022801"/>
    </source>
</evidence>
<keyword evidence="4" id="KW-0378">Hydrolase</keyword>
<dbReference type="SMART" id="SM00231">
    <property type="entry name" value="FA58C"/>
    <property type="match status" value="1"/>
</dbReference>
<comment type="catalytic activity">
    <reaction evidence="1">
        <text>Hydrolysis of terminal non-reducing beta-D-galactose residues in beta-D-galactosides.</text>
        <dbReference type="EC" id="3.2.1.23"/>
    </reaction>
</comment>
<dbReference type="InterPro" id="IPR013783">
    <property type="entry name" value="Ig-like_fold"/>
</dbReference>
<dbReference type="PROSITE" id="PS50022">
    <property type="entry name" value="FA58C_3"/>
    <property type="match status" value="1"/>
</dbReference>
<dbReference type="InterPro" id="IPR050347">
    <property type="entry name" value="Bact_Beta-galactosidase"/>
</dbReference>
<evidence type="ECO:0000256" key="1">
    <source>
        <dbReference type="ARBA" id="ARBA00001412"/>
    </source>
</evidence>
<name>A0AAW6U010_9BACT</name>
<dbReference type="AlphaFoldDB" id="A0AAW6U010"/>
<evidence type="ECO:0000259" key="7">
    <source>
        <dbReference type="PROSITE" id="PS50022"/>
    </source>
</evidence>
<evidence type="ECO:0000313" key="8">
    <source>
        <dbReference type="EMBL" id="MDI6451326.1"/>
    </source>
</evidence>
<evidence type="ECO:0000256" key="5">
    <source>
        <dbReference type="ARBA" id="ARBA00023295"/>
    </source>
</evidence>
<dbReference type="GO" id="GO:0009341">
    <property type="term" value="C:beta-galactosidase complex"/>
    <property type="evidence" value="ECO:0007669"/>
    <property type="project" value="TreeGrafter"/>
</dbReference>
<dbReference type="InterPro" id="IPR008979">
    <property type="entry name" value="Galactose-bd-like_sf"/>
</dbReference>
<dbReference type="Gene3D" id="3.20.20.80">
    <property type="entry name" value="Glycosidases"/>
    <property type="match status" value="1"/>
</dbReference>
<dbReference type="RefSeq" id="WP_349246732.1">
    <property type="nucleotide sequence ID" value="NZ_JASCXX010000033.1"/>
</dbReference>
<dbReference type="EMBL" id="JASCXX010000033">
    <property type="protein sequence ID" value="MDI6451326.1"/>
    <property type="molecule type" value="Genomic_DNA"/>
</dbReference>
<proteinExistence type="inferred from homology"/>
<organism evidence="8 9">
    <name type="scientific">Anaerobaca lacustris</name>
    <dbReference type="NCBI Taxonomy" id="3044600"/>
    <lineage>
        <taxon>Bacteria</taxon>
        <taxon>Pseudomonadati</taxon>
        <taxon>Planctomycetota</taxon>
        <taxon>Phycisphaerae</taxon>
        <taxon>Sedimentisphaerales</taxon>
        <taxon>Anaerobacaceae</taxon>
        <taxon>Anaerobaca</taxon>
    </lineage>
</organism>
<dbReference type="PANTHER" id="PTHR46323">
    <property type="entry name" value="BETA-GALACTOSIDASE"/>
    <property type="match status" value="1"/>
</dbReference>
<dbReference type="Pfam" id="PF00754">
    <property type="entry name" value="F5_F8_type_C"/>
    <property type="match status" value="1"/>
</dbReference>